<keyword evidence="2" id="KW-1185">Reference proteome</keyword>
<proteinExistence type="predicted"/>
<accession>A0ABT9ZJ07</accession>
<evidence type="ECO:0000313" key="2">
    <source>
        <dbReference type="Proteomes" id="UP001234495"/>
    </source>
</evidence>
<sequence>MRKVKIAKVSVKQDRASDTVVDGDDRFWLDATFEE</sequence>
<name>A0ABT9ZJ07_9BACI</name>
<comment type="caution">
    <text evidence="1">The sequence shown here is derived from an EMBL/GenBank/DDBJ whole genome shotgun (WGS) entry which is preliminary data.</text>
</comment>
<protein>
    <submittedName>
        <fullName evidence="1">Uncharacterized protein</fullName>
    </submittedName>
</protein>
<evidence type="ECO:0000313" key="1">
    <source>
        <dbReference type="EMBL" id="MDQ0231787.1"/>
    </source>
</evidence>
<reference evidence="1 2" key="1">
    <citation type="submission" date="2023-07" db="EMBL/GenBank/DDBJ databases">
        <title>Genomic Encyclopedia of Type Strains, Phase IV (KMG-IV): sequencing the most valuable type-strain genomes for metagenomic binning, comparative biology and taxonomic classification.</title>
        <authorList>
            <person name="Goeker M."/>
        </authorList>
    </citation>
    <scope>NUCLEOTIDE SEQUENCE [LARGE SCALE GENOMIC DNA]</scope>
    <source>
        <strain evidence="1 2">DSM 29005</strain>
    </source>
</reference>
<organism evidence="1 2">
    <name type="scientific">Metabacillus malikii</name>
    <dbReference type="NCBI Taxonomy" id="1504265"/>
    <lineage>
        <taxon>Bacteria</taxon>
        <taxon>Bacillati</taxon>
        <taxon>Bacillota</taxon>
        <taxon>Bacilli</taxon>
        <taxon>Bacillales</taxon>
        <taxon>Bacillaceae</taxon>
        <taxon>Metabacillus</taxon>
    </lineage>
</organism>
<dbReference type="EMBL" id="JAUSUD010000015">
    <property type="protein sequence ID" value="MDQ0231787.1"/>
    <property type="molecule type" value="Genomic_DNA"/>
</dbReference>
<gene>
    <name evidence="1" type="ORF">J2S19_003072</name>
</gene>
<dbReference type="Proteomes" id="UP001234495">
    <property type="component" value="Unassembled WGS sequence"/>
</dbReference>